<proteinExistence type="predicted"/>
<organism evidence="1 2">
    <name type="scientific">Dreissena polymorpha</name>
    <name type="common">Zebra mussel</name>
    <name type="synonym">Mytilus polymorpha</name>
    <dbReference type="NCBI Taxonomy" id="45954"/>
    <lineage>
        <taxon>Eukaryota</taxon>
        <taxon>Metazoa</taxon>
        <taxon>Spiralia</taxon>
        <taxon>Lophotrochozoa</taxon>
        <taxon>Mollusca</taxon>
        <taxon>Bivalvia</taxon>
        <taxon>Autobranchia</taxon>
        <taxon>Heteroconchia</taxon>
        <taxon>Euheterodonta</taxon>
        <taxon>Imparidentia</taxon>
        <taxon>Neoheterodontei</taxon>
        <taxon>Myida</taxon>
        <taxon>Dreissenoidea</taxon>
        <taxon>Dreissenidae</taxon>
        <taxon>Dreissena</taxon>
    </lineage>
</organism>
<dbReference type="Proteomes" id="UP000828390">
    <property type="component" value="Unassembled WGS sequence"/>
</dbReference>
<protein>
    <submittedName>
        <fullName evidence="1">Uncharacterized protein</fullName>
    </submittedName>
</protein>
<name>A0A9D4DD81_DREPO</name>
<keyword evidence="2" id="KW-1185">Reference proteome</keyword>
<dbReference type="EMBL" id="JAIWYP010000010">
    <property type="protein sequence ID" value="KAH3747194.1"/>
    <property type="molecule type" value="Genomic_DNA"/>
</dbReference>
<sequence>MLLEINDMQKTPYVSIKLDKKSASSIGSLLVSLTSHVLAIRWFFSMPIPLGLQVPVLPRKSTPECLN</sequence>
<gene>
    <name evidence="1" type="ORF">DPMN_181615</name>
</gene>
<dbReference type="AlphaFoldDB" id="A0A9D4DD81"/>
<comment type="caution">
    <text evidence="1">The sequence shown here is derived from an EMBL/GenBank/DDBJ whole genome shotgun (WGS) entry which is preliminary data.</text>
</comment>
<evidence type="ECO:0000313" key="1">
    <source>
        <dbReference type="EMBL" id="KAH3747194.1"/>
    </source>
</evidence>
<accession>A0A9D4DD81</accession>
<reference evidence="1" key="1">
    <citation type="journal article" date="2019" name="bioRxiv">
        <title>The Genome of the Zebra Mussel, Dreissena polymorpha: A Resource for Invasive Species Research.</title>
        <authorList>
            <person name="McCartney M.A."/>
            <person name="Auch B."/>
            <person name="Kono T."/>
            <person name="Mallez S."/>
            <person name="Zhang Y."/>
            <person name="Obille A."/>
            <person name="Becker A."/>
            <person name="Abrahante J.E."/>
            <person name="Garbe J."/>
            <person name="Badalamenti J.P."/>
            <person name="Herman A."/>
            <person name="Mangelson H."/>
            <person name="Liachko I."/>
            <person name="Sullivan S."/>
            <person name="Sone E.D."/>
            <person name="Koren S."/>
            <person name="Silverstein K.A.T."/>
            <person name="Beckman K.B."/>
            <person name="Gohl D.M."/>
        </authorList>
    </citation>
    <scope>NUCLEOTIDE SEQUENCE</scope>
    <source>
        <strain evidence="1">Duluth1</strain>
        <tissue evidence="1">Whole animal</tissue>
    </source>
</reference>
<reference evidence="1" key="2">
    <citation type="submission" date="2020-11" db="EMBL/GenBank/DDBJ databases">
        <authorList>
            <person name="McCartney M.A."/>
            <person name="Auch B."/>
            <person name="Kono T."/>
            <person name="Mallez S."/>
            <person name="Becker A."/>
            <person name="Gohl D.M."/>
            <person name="Silverstein K.A.T."/>
            <person name="Koren S."/>
            <person name="Bechman K.B."/>
            <person name="Herman A."/>
            <person name="Abrahante J.E."/>
            <person name="Garbe J."/>
        </authorList>
    </citation>
    <scope>NUCLEOTIDE SEQUENCE</scope>
    <source>
        <strain evidence="1">Duluth1</strain>
        <tissue evidence="1">Whole animal</tissue>
    </source>
</reference>
<evidence type="ECO:0000313" key="2">
    <source>
        <dbReference type="Proteomes" id="UP000828390"/>
    </source>
</evidence>